<dbReference type="SUPFAM" id="SSF51556">
    <property type="entry name" value="Metallo-dependent hydrolases"/>
    <property type="match status" value="1"/>
</dbReference>
<dbReference type="EMBL" id="MU128912">
    <property type="protein sequence ID" value="KAF9520282.1"/>
    <property type="molecule type" value="Genomic_DNA"/>
</dbReference>
<evidence type="ECO:0000313" key="5">
    <source>
        <dbReference type="EMBL" id="KAF9520282.1"/>
    </source>
</evidence>
<evidence type="ECO:0000259" key="4">
    <source>
        <dbReference type="Pfam" id="PF04909"/>
    </source>
</evidence>
<keyword evidence="1 3" id="KW-0210">Decarboxylase</keyword>
<dbReference type="InterPro" id="IPR006680">
    <property type="entry name" value="Amidohydro-rel"/>
</dbReference>
<name>A0A9P6E083_9AGAM</name>
<dbReference type="InterPro" id="IPR032466">
    <property type="entry name" value="Metal_Hydrolase"/>
</dbReference>
<dbReference type="Gene3D" id="3.20.20.140">
    <property type="entry name" value="Metal-dependent hydrolases"/>
    <property type="match status" value="1"/>
</dbReference>
<dbReference type="PANTHER" id="PTHR21240">
    <property type="entry name" value="2-AMINO-3-CARBOXYLMUCONATE-6-SEMIALDEHYDE DECARBOXYLASE"/>
    <property type="match status" value="1"/>
</dbReference>
<organism evidence="5 6">
    <name type="scientific">Hydnum rufescens UP504</name>
    <dbReference type="NCBI Taxonomy" id="1448309"/>
    <lineage>
        <taxon>Eukaryota</taxon>
        <taxon>Fungi</taxon>
        <taxon>Dikarya</taxon>
        <taxon>Basidiomycota</taxon>
        <taxon>Agaricomycotina</taxon>
        <taxon>Agaricomycetes</taxon>
        <taxon>Cantharellales</taxon>
        <taxon>Hydnaceae</taxon>
        <taxon>Hydnum</taxon>
    </lineage>
</organism>
<evidence type="ECO:0000256" key="2">
    <source>
        <dbReference type="ARBA" id="ARBA00023239"/>
    </source>
</evidence>
<dbReference type="GO" id="GO:0005829">
    <property type="term" value="C:cytosol"/>
    <property type="evidence" value="ECO:0007669"/>
    <property type="project" value="TreeGrafter"/>
</dbReference>
<dbReference type="GO" id="GO:0016831">
    <property type="term" value="F:carboxy-lyase activity"/>
    <property type="evidence" value="ECO:0007669"/>
    <property type="project" value="UniProtKB-KW"/>
</dbReference>
<proteinExistence type="inferred from homology"/>
<dbReference type="AlphaFoldDB" id="A0A9P6E083"/>
<keyword evidence="2 3" id="KW-0456">Lyase</keyword>
<dbReference type="OrthoDB" id="191270at2759"/>
<dbReference type="PANTHER" id="PTHR21240:SF28">
    <property type="entry name" value="ISO-OROTATE DECARBOXYLASE (EUROFUNG)"/>
    <property type="match status" value="1"/>
</dbReference>
<evidence type="ECO:0000256" key="1">
    <source>
        <dbReference type="ARBA" id="ARBA00022793"/>
    </source>
</evidence>
<dbReference type="GO" id="GO:0016787">
    <property type="term" value="F:hydrolase activity"/>
    <property type="evidence" value="ECO:0007669"/>
    <property type="project" value="InterPro"/>
</dbReference>
<reference evidence="5" key="1">
    <citation type="journal article" date="2020" name="Nat. Commun.">
        <title>Large-scale genome sequencing of mycorrhizal fungi provides insights into the early evolution of symbiotic traits.</title>
        <authorList>
            <person name="Miyauchi S."/>
            <person name="Kiss E."/>
            <person name="Kuo A."/>
            <person name="Drula E."/>
            <person name="Kohler A."/>
            <person name="Sanchez-Garcia M."/>
            <person name="Morin E."/>
            <person name="Andreopoulos B."/>
            <person name="Barry K.W."/>
            <person name="Bonito G."/>
            <person name="Buee M."/>
            <person name="Carver A."/>
            <person name="Chen C."/>
            <person name="Cichocki N."/>
            <person name="Clum A."/>
            <person name="Culley D."/>
            <person name="Crous P.W."/>
            <person name="Fauchery L."/>
            <person name="Girlanda M."/>
            <person name="Hayes R.D."/>
            <person name="Keri Z."/>
            <person name="LaButti K."/>
            <person name="Lipzen A."/>
            <person name="Lombard V."/>
            <person name="Magnuson J."/>
            <person name="Maillard F."/>
            <person name="Murat C."/>
            <person name="Nolan M."/>
            <person name="Ohm R.A."/>
            <person name="Pangilinan J."/>
            <person name="Pereira M.F."/>
            <person name="Perotto S."/>
            <person name="Peter M."/>
            <person name="Pfister S."/>
            <person name="Riley R."/>
            <person name="Sitrit Y."/>
            <person name="Stielow J.B."/>
            <person name="Szollosi G."/>
            <person name="Zifcakova L."/>
            <person name="Stursova M."/>
            <person name="Spatafora J.W."/>
            <person name="Tedersoo L."/>
            <person name="Vaario L.M."/>
            <person name="Yamada A."/>
            <person name="Yan M."/>
            <person name="Wang P."/>
            <person name="Xu J."/>
            <person name="Bruns T."/>
            <person name="Baldrian P."/>
            <person name="Vilgalys R."/>
            <person name="Dunand C."/>
            <person name="Henrissat B."/>
            <person name="Grigoriev I.V."/>
            <person name="Hibbett D."/>
            <person name="Nagy L.G."/>
            <person name="Martin F.M."/>
        </authorList>
    </citation>
    <scope>NUCLEOTIDE SEQUENCE</scope>
    <source>
        <strain evidence="5">UP504</strain>
    </source>
</reference>
<evidence type="ECO:0000256" key="3">
    <source>
        <dbReference type="RuleBase" id="RU366045"/>
    </source>
</evidence>
<accession>A0A9P6E083</accession>
<comment type="caution">
    <text evidence="5">The sequence shown here is derived from an EMBL/GenBank/DDBJ whole genome shotgun (WGS) entry which is preliminary data.</text>
</comment>
<comment type="similarity">
    <text evidence="3">Belongs to the metallo-dependent hydrolases superfamily.</text>
</comment>
<sequence>MSARTLLVDVHTHLYLPRYASLLRSRASVPMIRSRADGDRLIILDNEPSGGRPVGSQYWDRDQKLAFMDKHGIDISIVSTANPWLDFLSVSEATSMANSLNQDLEEYCSSGPSFSPTLQRLYGMGLLPLVPSISVPTILDEVDHVAQLPHLRGVIMGTRGIGKGLDDDALEPVWSKISDKGLVIFLHPHYGVSSSDVWGEKDNGHVLPLALGFPFETTVATTRMILAGVFDRHPSLKILLAHSGGALPILSSRLASCITHDPVVASRLQHDARWYLGKLYYDAVAYGAEELGFVSSTIGRAGKYGTPTTEAVAGSSHMTFGTDHPFFPPILDAVKQDSKWMSVVENLKAIDGVRDWSEAEKSAVRGQNALKLFGLN</sequence>
<keyword evidence="6" id="KW-1185">Reference proteome</keyword>
<protein>
    <recommendedName>
        <fullName evidence="4">Amidohydrolase-related domain-containing protein</fullName>
    </recommendedName>
</protein>
<dbReference type="Proteomes" id="UP000886523">
    <property type="component" value="Unassembled WGS sequence"/>
</dbReference>
<evidence type="ECO:0000313" key="6">
    <source>
        <dbReference type="Proteomes" id="UP000886523"/>
    </source>
</evidence>
<dbReference type="GO" id="GO:0019748">
    <property type="term" value="P:secondary metabolic process"/>
    <property type="evidence" value="ECO:0007669"/>
    <property type="project" value="TreeGrafter"/>
</dbReference>
<dbReference type="InterPro" id="IPR032465">
    <property type="entry name" value="ACMSD"/>
</dbReference>
<feature type="domain" description="Amidohydrolase-related" evidence="4">
    <location>
        <begin position="8"/>
        <end position="375"/>
    </location>
</feature>
<dbReference type="Pfam" id="PF04909">
    <property type="entry name" value="Amidohydro_2"/>
    <property type="match status" value="1"/>
</dbReference>
<gene>
    <name evidence="5" type="ORF">BS47DRAFT_1323775</name>
</gene>